<dbReference type="InterPro" id="IPR013149">
    <property type="entry name" value="ADH-like_C"/>
</dbReference>
<dbReference type="PANTHER" id="PTHR45348:SF2">
    <property type="entry name" value="ZINC-TYPE ALCOHOL DEHYDROGENASE-LIKE PROTEIN C2E1P3.01"/>
    <property type="match status" value="1"/>
</dbReference>
<protein>
    <submittedName>
        <fullName evidence="4">NADP-binding protein</fullName>
    </submittedName>
</protein>
<reference evidence="4 5" key="1">
    <citation type="journal article" date="2012" name="Science">
        <title>The Paleozoic origin of enzymatic lignin decomposition reconstructed from 31 fungal genomes.</title>
        <authorList>
            <person name="Floudas D."/>
            <person name="Binder M."/>
            <person name="Riley R."/>
            <person name="Barry K."/>
            <person name="Blanchette R.A."/>
            <person name="Henrissat B."/>
            <person name="Martinez A.T."/>
            <person name="Otillar R."/>
            <person name="Spatafora J.W."/>
            <person name="Yadav J.S."/>
            <person name="Aerts A."/>
            <person name="Benoit I."/>
            <person name="Boyd A."/>
            <person name="Carlson A."/>
            <person name="Copeland A."/>
            <person name="Coutinho P.M."/>
            <person name="de Vries R.P."/>
            <person name="Ferreira P."/>
            <person name="Findley K."/>
            <person name="Foster B."/>
            <person name="Gaskell J."/>
            <person name="Glotzer D."/>
            <person name="Gorecki P."/>
            <person name="Heitman J."/>
            <person name="Hesse C."/>
            <person name="Hori C."/>
            <person name="Igarashi K."/>
            <person name="Jurgens J.A."/>
            <person name="Kallen N."/>
            <person name="Kersten P."/>
            <person name="Kohler A."/>
            <person name="Kuees U."/>
            <person name="Kumar T.K.A."/>
            <person name="Kuo A."/>
            <person name="LaButti K."/>
            <person name="Larrondo L.F."/>
            <person name="Lindquist E."/>
            <person name="Ling A."/>
            <person name="Lombard V."/>
            <person name="Lucas S."/>
            <person name="Lundell T."/>
            <person name="Martin R."/>
            <person name="McLaughlin D.J."/>
            <person name="Morgenstern I."/>
            <person name="Morin E."/>
            <person name="Murat C."/>
            <person name="Nagy L.G."/>
            <person name="Nolan M."/>
            <person name="Ohm R.A."/>
            <person name="Patyshakuliyeva A."/>
            <person name="Rokas A."/>
            <person name="Ruiz-Duenas F.J."/>
            <person name="Sabat G."/>
            <person name="Salamov A."/>
            <person name="Samejima M."/>
            <person name="Schmutz J."/>
            <person name="Slot J.C."/>
            <person name="St John F."/>
            <person name="Stenlid J."/>
            <person name="Sun H."/>
            <person name="Sun S."/>
            <person name="Syed K."/>
            <person name="Tsang A."/>
            <person name="Wiebenga A."/>
            <person name="Young D."/>
            <person name="Pisabarro A."/>
            <person name="Eastwood D.C."/>
            <person name="Martin F."/>
            <person name="Cullen D."/>
            <person name="Grigoriev I.V."/>
            <person name="Hibbett D.S."/>
        </authorList>
    </citation>
    <scope>NUCLEOTIDE SEQUENCE [LARGE SCALE GENOMIC DNA]</scope>
    <source>
        <strain evidence="4 5">DJM-731 SS1</strain>
    </source>
</reference>
<dbReference type="Pfam" id="PF08240">
    <property type="entry name" value="ADH_N"/>
    <property type="match status" value="1"/>
</dbReference>
<dbReference type="HOGENOM" id="CLU_468519_0_0_1"/>
<proteinExistence type="predicted"/>
<dbReference type="RefSeq" id="XP_040625637.1">
    <property type="nucleotide sequence ID" value="XM_040769093.1"/>
</dbReference>
<feature type="chain" id="PRO_5004067204" evidence="2">
    <location>
        <begin position="19"/>
        <end position="582"/>
    </location>
</feature>
<dbReference type="Gene3D" id="3.40.50.720">
    <property type="entry name" value="NAD(P)-binding Rossmann-like Domain"/>
    <property type="match status" value="1"/>
</dbReference>
<dbReference type="Gene3D" id="3.90.180.10">
    <property type="entry name" value="Medium-chain alcohol dehydrogenases, catalytic domain"/>
    <property type="match status" value="1"/>
</dbReference>
<dbReference type="AlphaFoldDB" id="M5FTL3"/>
<dbReference type="SUPFAM" id="SSF50129">
    <property type="entry name" value="GroES-like"/>
    <property type="match status" value="1"/>
</dbReference>
<evidence type="ECO:0000313" key="4">
    <source>
        <dbReference type="EMBL" id="EJT98739.1"/>
    </source>
</evidence>
<accession>M5FTL3</accession>
<dbReference type="InterPro" id="IPR020843">
    <property type="entry name" value="ER"/>
</dbReference>
<feature type="domain" description="Enoyl reductase (ER)" evidence="3">
    <location>
        <begin position="269"/>
        <end position="574"/>
    </location>
</feature>
<keyword evidence="2" id="KW-0732">Signal</keyword>
<dbReference type="GO" id="GO:0016651">
    <property type="term" value="F:oxidoreductase activity, acting on NAD(P)H"/>
    <property type="evidence" value="ECO:0007669"/>
    <property type="project" value="InterPro"/>
</dbReference>
<evidence type="ECO:0000313" key="5">
    <source>
        <dbReference type="Proteomes" id="UP000030653"/>
    </source>
</evidence>
<feature type="compositionally biased region" description="Low complexity" evidence="1">
    <location>
        <begin position="196"/>
        <end position="215"/>
    </location>
</feature>
<dbReference type="CDD" id="cd08249">
    <property type="entry name" value="enoyl_reductase_like"/>
    <property type="match status" value="1"/>
</dbReference>
<dbReference type="GeneID" id="63684155"/>
<dbReference type="SUPFAM" id="SSF51735">
    <property type="entry name" value="NAD(P)-binding Rossmann-fold domains"/>
    <property type="match status" value="1"/>
</dbReference>
<keyword evidence="5" id="KW-1185">Reference proteome</keyword>
<sequence length="582" mass="59699">MQINLLCSLLLLPALVSASSHLLVRSSSSSLIGRQAGAAACAASCTSASDLSALTAITNCASTDATCICDNSNDLSTACLDCILTAENLTPAQWTADCGSGGGVITGAGSASGSAPSASPSATSYCTTTCVSMADQASGCANSDLTCLCTNARMLSSTCLSCWLQLADLTQAQYQAECASGTGSNSAGGSGGNGNSLGAAPTTSSSGSGSAPTTGTSGGETSGAETVVVGGPPHTCVLSSTGTPLDSNISTPMVESQNVAALLRESPQKTPLAPAVPVDLWEPEAGEADFNFALPSFPFIVGVDVAGVVVKVGEGVTKFKVGDRVVTMTPLGKGIRFGVYQKYCCARVDATIPIPDSYTFDEASTTPLAYWTAALGLFISLQIPLPLSPSGKVSPTVKDETLLVWGGSSSVGALAIQLGVIAGFRVITTASPRNFEYVKSLGAKAVLDYHNTDIISQIKGLAPNLRYAFDAITEHGSIEAVLSSLSHPAAEVVIVLDFDGTLPPGVKTHKVFAGGIYYPGNESQITALIPLWDAVMSQGKIKPNPIKLMPDGLNSIEEGFDLMRQRKVSGQKLVYHPWETKI</sequence>
<gene>
    <name evidence="4" type="ORF">DACRYDRAFT_110638</name>
</gene>
<feature type="region of interest" description="Disordered" evidence="1">
    <location>
        <begin position="183"/>
        <end position="230"/>
    </location>
</feature>
<dbReference type="InterPro" id="IPR013154">
    <property type="entry name" value="ADH-like_N"/>
</dbReference>
<dbReference type="InterPro" id="IPR047122">
    <property type="entry name" value="Trans-enoyl_RdTase-like"/>
</dbReference>
<dbReference type="Proteomes" id="UP000030653">
    <property type="component" value="Unassembled WGS sequence"/>
</dbReference>
<name>M5FTL3_DACPD</name>
<feature type="compositionally biased region" description="Gly residues" evidence="1">
    <location>
        <begin position="186"/>
        <end position="195"/>
    </location>
</feature>
<dbReference type="PANTHER" id="PTHR45348">
    <property type="entry name" value="HYPOTHETICAL OXIDOREDUCTASE (EUROFUNG)"/>
    <property type="match status" value="1"/>
</dbReference>
<feature type="signal peptide" evidence="2">
    <location>
        <begin position="1"/>
        <end position="18"/>
    </location>
</feature>
<dbReference type="Pfam" id="PF00107">
    <property type="entry name" value="ADH_zinc_N"/>
    <property type="match status" value="1"/>
</dbReference>
<dbReference type="STRING" id="1858805.M5FTL3"/>
<dbReference type="OrthoDB" id="10257049at2759"/>
<dbReference type="SMART" id="SM00829">
    <property type="entry name" value="PKS_ER"/>
    <property type="match status" value="1"/>
</dbReference>
<dbReference type="InterPro" id="IPR011032">
    <property type="entry name" value="GroES-like_sf"/>
</dbReference>
<evidence type="ECO:0000259" key="3">
    <source>
        <dbReference type="SMART" id="SM00829"/>
    </source>
</evidence>
<organism evidence="4 5">
    <name type="scientific">Dacryopinax primogenitus (strain DJM 731)</name>
    <name type="common">Brown rot fungus</name>
    <dbReference type="NCBI Taxonomy" id="1858805"/>
    <lineage>
        <taxon>Eukaryota</taxon>
        <taxon>Fungi</taxon>
        <taxon>Dikarya</taxon>
        <taxon>Basidiomycota</taxon>
        <taxon>Agaricomycotina</taxon>
        <taxon>Dacrymycetes</taxon>
        <taxon>Dacrymycetales</taxon>
        <taxon>Dacrymycetaceae</taxon>
        <taxon>Dacryopinax</taxon>
    </lineage>
</organism>
<evidence type="ECO:0000256" key="1">
    <source>
        <dbReference type="SAM" id="MobiDB-lite"/>
    </source>
</evidence>
<evidence type="ECO:0000256" key="2">
    <source>
        <dbReference type="SAM" id="SignalP"/>
    </source>
</evidence>
<dbReference type="EMBL" id="JH795872">
    <property type="protein sequence ID" value="EJT98739.1"/>
    <property type="molecule type" value="Genomic_DNA"/>
</dbReference>
<dbReference type="InterPro" id="IPR036291">
    <property type="entry name" value="NAD(P)-bd_dom_sf"/>
</dbReference>